<dbReference type="PANTHER" id="PTHR42241:SF2">
    <property type="entry name" value="HYPOTHETICAL MEMBRANE PROTEIN, CONSERVED, DUF998 FAMILY"/>
    <property type="match status" value="1"/>
</dbReference>
<reference evidence="2" key="1">
    <citation type="submission" date="2005-07" db="EMBL/GenBank/DDBJ databases">
        <title>A hyperthermophilic lifestyle for uncultured Archaea of the DHVE2 lineage: evidence from environmental genomics.</title>
        <authorList>
            <person name="Moussard H."/>
            <person name="Hennecke G."/>
            <person name="Moreira D."/>
            <person name="Jouffe V."/>
            <person name="Lopez-Garcia P."/>
            <person name="Jeanthon C."/>
        </authorList>
    </citation>
    <scope>NUCLEOTIDE SEQUENCE</scope>
</reference>
<feature type="transmembrane region" description="Helical" evidence="1">
    <location>
        <begin position="117"/>
        <end position="138"/>
    </location>
</feature>
<evidence type="ECO:0000313" key="2">
    <source>
        <dbReference type="EMBL" id="AAZ32490.1"/>
    </source>
</evidence>
<feature type="transmembrane region" description="Helical" evidence="1">
    <location>
        <begin position="51"/>
        <end position="73"/>
    </location>
</feature>
<proteinExistence type="predicted"/>
<keyword evidence="1" id="KW-0812">Transmembrane</keyword>
<dbReference type="AlphaFoldDB" id="Q3SA92"/>
<dbReference type="EMBL" id="DQ118404">
    <property type="protein sequence ID" value="AAZ32490.1"/>
    <property type="molecule type" value="Genomic_DNA"/>
</dbReference>
<feature type="transmembrane region" description="Helical" evidence="1">
    <location>
        <begin position="12"/>
        <end position="31"/>
    </location>
</feature>
<dbReference type="PANTHER" id="PTHR42241">
    <property type="entry name" value="HYPOTHETICAL MEMBRANE PROTEIN, CONSERVED, DUF998 FAMILY"/>
    <property type="match status" value="1"/>
</dbReference>
<feature type="transmembrane region" description="Helical" evidence="1">
    <location>
        <begin position="80"/>
        <end position="97"/>
    </location>
</feature>
<dbReference type="InterPro" id="IPR009339">
    <property type="entry name" value="DUF998"/>
</dbReference>
<evidence type="ECO:0000256" key="1">
    <source>
        <dbReference type="SAM" id="Phobius"/>
    </source>
</evidence>
<dbReference type="Pfam" id="PF06197">
    <property type="entry name" value="DUF998"/>
    <property type="match status" value="1"/>
</dbReference>
<keyword evidence="1" id="KW-1133">Transmembrane helix</keyword>
<keyword evidence="1" id="KW-0472">Membrane</keyword>
<protein>
    <submittedName>
        <fullName evidence="2">Hypothetical membrane protein</fullName>
    </submittedName>
</protein>
<sequence>MDVSERLGMYAGFLYQPVFLVFTLTSIYLHPGFNLREHAVSDLGAMGVENAWIFNVGVLMSCLLGIIFALLFLRHLPRPFGSVGIWLTVSSALFFIVAVVPDNAPIYIYGDMTVHRFFAITGFTIGSIIVLLFAIFWILTPRWRVVGAIMLIICFLPALAWIYGGPGIAMFELVFSFAVLVWSYLSIFFGVRCGGSLNVESDGHTGK</sequence>
<name>Q3SA92_9EURY</name>
<organism evidence="2">
    <name type="scientific">uncultured euryarchaeote Alv-FOS4</name>
    <dbReference type="NCBI Taxonomy" id="337893"/>
    <lineage>
        <taxon>Archaea</taxon>
        <taxon>Methanobacteriati</taxon>
        <taxon>Methanobacteriota</taxon>
        <taxon>environmental samples</taxon>
    </lineage>
</organism>
<feature type="transmembrane region" description="Helical" evidence="1">
    <location>
        <begin position="169"/>
        <end position="191"/>
    </location>
</feature>
<accession>Q3SA92</accession>
<feature type="transmembrane region" description="Helical" evidence="1">
    <location>
        <begin position="145"/>
        <end position="163"/>
    </location>
</feature>